<evidence type="ECO:0000313" key="2">
    <source>
        <dbReference type="EMBL" id="OMJ72711.1"/>
    </source>
</evidence>
<comment type="caution">
    <text evidence="2">The sequence shown here is derived from an EMBL/GenBank/DDBJ whole genome shotgun (WGS) entry which is preliminary data.</text>
</comment>
<name>A0A1R2B7G7_9CILI</name>
<dbReference type="Proteomes" id="UP000187209">
    <property type="component" value="Unassembled WGS sequence"/>
</dbReference>
<evidence type="ECO:0000313" key="3">
    <source>
        <dbReference type="Proteomes" id="UP000187209"/>
    </source>
</evidence>
<reference evidence="2 3" key="1">
    <citation type="submission" date="2016-11" db="EMBL/GenBank/DDBJ databases">
        <title>The macronuclear genome of Stentor coeruleus: a giant cell with tiny introns.</title>
        <authorList>
            <person name="Slabodnick M."/>
            <person name="Ruby J.G."/>
            <person name="Reiff S.B."/>
            <person name="Swart E.C."/>
            <person name="Gosai S."/>
            <person name="Prabakaran S."/>
            <person name="Witkowska E."/>
            <person name="Larue G.E."/>
            <person name="Fisher S."/>
            <person name="Freeman R.M."/>
            <person name="Gunawardena J."/>
            <person name="Chu W."/>
            <person name="Stover N.A."/>
            <person name="Gregory B.D."/>
            <person name="Nowacki M."/>
            <person name="Derisi J."/>
            <person name="Roy S.W."/>
            <person name="Marshall W.F."/>
            <person name="Sood P."/>
        </authorList>
    </citation>
    <scope>NUCLEOTIDE SEQUENCE [LARGE SCALE GENOMIC DNA]</scope>
    <source>
        <strain evidence="2">WM001</strain>
    </source>
</reference>
<accession>A0A1R2B7G7</accession>
<keyword evidence="3" id="KW-1185">Reference proteome</keyword>
<evidence type="ECO:0000256" key="1">
    <source>
        <dbReference type="SAM" id="Coils"/>
    </source>
</evidence>
<proteinExistence type="predicted"/>
<feature type="coiled-coil region" evidence="1">
    <location>
        <begin position="82"/>
        <end position="126"/>
    </location>
</feature>
<dbReference type="EMBL" id="MPUH01000879">
    <property type="protein sequence ID" value="OMJ72711.1"/>
    <property type="molecule type" value="Genomic_DNA"/>
</dbReference>
<dbReference type="AlphaFoldDB" id="A0A1R2B7G7"/>
<sequence>MEASQSQKNIRPLSARKINPIKTTMRKKNSKIADSSKLLRRISPKVVSPNVFESSSVRNAGTTGRTLSSEFTMTPTEINKALVRLERENSDLLSLYSKLTDDLLHLRTLEKLEKQKEKQIAHAKAKLLANNKEKTDLQSSLKMCENIFKDFSKKMEKGGLTTEEKRVLIIQIQNFFMQTGNKAGNDQESDKKNALLTELWNLLPKTEQLLSKLENK</sequence>
<protein>
    <submittedName>
        <fullName evidence="2">Uncharacterized protein</fullName>
    </submittedName>
</protein>
<gene>
    <name evidence="2" type="ORF">SteCoe_28777</name>
</gene>
<organism evidence="2 3">
    <name type="scientific">Stentor coeruleus</name>
    <dbReference type="NCBI Taxonomy" id="5963"/>
    <lineage>
        <taxon>Eukaryota</taxon>
        <taxon>Sar</taxon>
        <taxon>Alveolata</taxon>
        <taxon>Ciliophora</taxon>
        <taxon>Postciliodesmatophora</taxon>
        <taxon>Heterotrichea</taxon>
        <taxon>Heterotrichida</taxon>
        <taxon>Stentoridae</taxon>
        <taxon>Stentor</taxon>
    </lineage>
</organism>
<keyword evidence="1" id="KW-0175">Coiled coil</keyword>